<accession>W1J9U6</accession>
<reference evidence="1 2" key="1">
    <citation type="submission" date="2013-11" db="EMBL/GenBank/DDBJ databases">
        <title>Draft genome sequence and annotation of the entomopathogenic bacterium, Xenorhabdus cabanillasi strain JM26.</title>
        <authorList>
            <person name="Gualtieri M."/>
            <person name="Ogier J.C."/>
            <person name="Pages S."/>
            <person name="Givaudan A."/>
            <person name="Gaudriault S."/>
        </authorList>
    </citation>
    <scope>NUCLEOTIDE SEQUENCE [LARGE SCALE GENOMIC DNA]</scope>
    <source>
        <strain evidence="1 2">JM26</strain>
    </source>
</reference>
<sequence>MLSIVTVMQIIYLINLVLIQPRYESYGPMAAIMAAGMVPPLACGWQR</sequence>
<organism evidence="1 2">
    <name type="scientific">Xenorhabdus cabanillasii JM26</name>
    <dbReference type="NCBI Taxonomy" id="1427517"/>
    <lineage>
        <taxon>Bacteria</taxon>
        <taxon>Pseudomonadati</taxon>
        <taxon>Pseudomonadota</taxon>
        <taxon>Gammaproteobacteria</taxon>
        <taxon>Enterobacterales</taxon>
        <taxon>Morganellaceae</taxon>
        <taxon>Xenorhabdus</taxon>
    </lineage>
</organism>
<protein>
    <submittedName>
        <fullName evidence="1">Uncharacterized protein</fullName>
    </submittedName>
</protein>
<evidence type="ECO:0000313" key="1">
    <source>
        <dbReference type="EMBL" id="CDL86275.1"/>
    </source>
</evidence>
<name>W1J9U6_9GAMM</name>
<dbReference type="Proteomes" id="UP000019197">
    <property type="component" value="Unassembled WGS sequence"/>
</dbReference>
<evidence type="ECO:0000313" key="2">
    <source>
        <dbReference type="Proteomes" id="UP000019197"/>
    </source>
</evidence>
<comment type="caution">
    <text evidence="1">The sequence shown here is derived from an EMBL/GenBank/DDBJ whole genome shotgun (WGS) entry which is preliminary data.</text>
</comment>
<proteinExistence type="predicted"/>
<gene>
    <name evidence="1" type="ORF">XCR1_2930012</name>
</gene>
<dbReference type="EMBL" id="CBXE010000216">
    <property type="protein sequence ID" value="CDL86275.1"/>
    <property type="molecule type" value="Genomic_DNA"/>
</dbReference>
<dbReference type="AlphaFoldDB" id="W1J9U6"/>